<accession>A0ABU9I0S1</accession>
<evidence type="ECO:0000256" key="2">
    <source>
        <dbReference type="ARBA" id="ARBA00022475"/>
    </source>
</evidence>
<dbReference type="NCBIfam" id="TIGR00765">
    <property type="entry name" value="yihY_not_rbn"/>
    <property type="match status" value="1"/>
</dbReference>
<keyword evidence="5 7" id="KW-0472">Membrane</keyword>
<gene>
    <name evidence="8" type="ORF">AAEO56_16200</name>
</gene>
<reference evidence="8 9" key="1">
    <citation type="submission" date="2024-04" db="EMBL/GenBank/DDBJ databases">
        <title>Flavobacterium sp. DGU11 16S ribosomal RNA gene Genome sequencing and assembly.</title>
        <authorList>
            <person name="Park S."/>
        </authorList>
    </citation>
    <scope>NUCLEOTIDE SEQUENCE [LARGE SCALE GENOMIC DNA]</scope>
    <source>
        <strain evidence="8 9">DGU11</strain>
    </source>
</reference>
<feature type="transmembrane region" description="Helical" evidence="7">
    <location>
        <begin position="222"/>
        <end position="242"/>
    </location>
</feature>
<dbReference type="Pfam" id="PF03631">
    <property type="entry name" value="Virul_fac_BrkB"/>
    <property type="match status" value="1"/>
</dbReference>
<feature type="transmembrane region" description="Helical" evidence="7">
    <location>
        <begin position="145"/>
        <end position="164"/>
    </location>
</feature>
<keyword evidence="2" id="KW-1003">Cell membrane</keyword>
<dbReference type="Proteomes" id="UP001464555">
    <property type="component" value="Unassembled WGS sequence"/>
</dbReference>
<feature type="compositionally biased region" description="Basic and acidic residues" evidence="6">
    <location>
        <begin position="318"/>
        <end position="333"/>
    </location>
</feature>
<dbReference type="RefSeq" id="WP_341698113.1">
    <property type="nucleotide sequence ID" value="NZ_JBBYHR010000010.1"/>
</dbReference>
<protein>
    <submittedName>
        <fullName evidence="8">YihY/virulence factor BrkB family protein</fullName>
    </submittedName>
</protein>
<proteinExistence type="predicted"/>
<comment type="subcellular location">
    <subcellularLocation>
        <location evidence="1">Cell membrane</location>
        <topology evidence="1">Multi-pass membrane protein</topology>
    </subcellularLocation>
</comment>
<dbReference type="PANTHER" id="PTHR30213">
    <property type="entry name" value="INNER MEMBRANE PROTEIN YHJD"/>
    <property type="match status" value="1"/>
</dbReference>
<evidence type="ECO:0000256" key="6">
    <source>
        <dbReference type="SAM" id="MobiDB-lite"/>
    </source>
</evidence>
<keyword evidence="9" id="KW-1185">Reference proteome</keyword>
<sequence>MKNVFTKHTFKNIKCILKDTFNGFTNDKGLKLSASLSYYTVFSMAPLLLLIISLAGAFFGREASEGKIFEEINGLIGSEAALQVQQIIQNLELSGKTTLSVIIGTITLIIGATTVFGEIQDSINIIWKVKAKPKRGWVKLLKDRLLSGSLIVGLGFLLIVTLMVNGVLLTLSDMLRARFPDLTLILLNAVNIVISFGVITVLFGVIFKVLPDAKIAWKHVRAGAFFTACLFLLGRYIIGLYIETTAAGSPYGAAGSIIVILIWVYYTAAILYFGAEFTRAYTSFKGARIEPAEYAVYVEQKEMERDVRFIPPMPSSLDAEKKKQPGQDKTETL</sequence>
<feature type="transmembrane region" description="Helical" evidence="7">
    <location>
        <begin position="36"/>
        <end position="59"/>
    </location>
</feature>
<evidence type="ECO:0000313" key="9">
    <source>
        <dbReference type="Proteomes" id="UP001464555"/>
    </source>
</evidence>
<dbReference type="PANTHER" id="PTHR30213:SF1">
    <property type="entry name" value="INNER MEMBRANE PROTEIN YHJD"/>
    <property type="match status" value="1"/>
</dbReference>
<dbReference type="EMBL" id="JBBYHR010000010">
    <property type="protein sequence ID" value="MEL1245816.1"/>
    <property type="molecule type" value="Genomic_DNA"/>
</dbReference>
<keyword evidence="4 7" id="KW-1133">Transmembrane helix</keyword>
<feature type="transmembrane region" description="Helical" evidence="7">
    <location>
        <begin position="254"/>
        <end position="275"/>
    </location>
</feature>
<evidence type="ECO:0000256" key="3">
    <source>
        <dbReference type="ARBA" id="ARBA00022692"/>
    </source>
</evidence>
<name>A0ABU9I0S1_9FLAO</name>
<evidence type="ECO:0000256" key="4">
    <source>
        <dbReference type="ARBA" id="ARBA00022989"/>
    </source>
</evidence>
<organism evidence="8 9">
    <name type="scientific">Flavobacterium arundinis</name>
    <dbReference type="NCBI Taxonomy" id="3139143"/>
    <lineage>
        <taxon>Bacteria</taxon>
        <taxon>Pseudomonadati</taxon>
        <taxon>Bacteroidota</taxon>
        <taxon>Flavobacteriia</taxon>
        <taxon>Flavobacteriales</taxon>
        <taxon>Flavobacteriaceae</taxon>
        <taxon>Flavobacterium</taxon>
    </lineage>
</organism>
<feature type="transmembrane region" description="Helical" evidence="7">
    <location>
        <begin position="184"/>
        <end position="210"/>
    </location>
</feature>
<dbReference type="PIRSF" id="PIRSF035875">
    <property type="entry name" value="RNase_BN"/>
    <property type="match status" value="1"/>
</dbReference>
<feature type="region of interest" description="Disordered" evidence="6">
    <location>
        <begin position="311"/>
        <end position="333"/>
    </location>
</feature>
<evidence type="ECO:0000256" key="5">
    <source>
        <dbReference type="ARBA" id="ARBA00023136"/>
    </source>
</evidence>
<evidence type="ECO:0000256" key="7">
    <source>
        <dbReference type="SAM" id="Phobius"/>
    </source>
</evidence>
<dbReference type="InterPro" id="IPR017039">
    <property type="entry name" value="Virul_fac_BrkB"/>
</dbReference>
<evidence type="ECO:0000313" key="8">
    <source>
        <dbReference type="EMBL" id="MEL1245816.1"/>
    </source>
</evidence>
<keyword evidence="3 7" id="KW-0812">Transmembrane</keyword>
<comment type="caution">
    <text evidence="8">The sequence shown here is derived from an EMBL/GenBank/DDBJ whole genome shotgun (WGS) entry which is preliminary data.</text>
</comment>
<evidence type="ECO:0000256" key="1">
    <source>
        <dbReference type="ARBA" id="ARBA00004651"/>
    </source>
</evidence>